<keyword evidence="2" id="KW-0238">DNA-binding</keyword>
<dbReference type="PANTHER" id="PTHR43537">
    <property type="entry name" value="TRANSCRIPTIONAL REGULATOR, GNTR FAMILY"/>
    <property type="match status" value="1"/>
</dbReference>
<keyword evidence="1" id="KW-0805">Transcription regulation</keyword>
<dbReference type="Proteomes" id="UP001155240">
    <property type="component" value="Unassembled WGS sequence"/>
</dbReference>
<evidence type="ECO:0000256" key="2">
    <source>
        <dbReference type="ARBA" id="ARBA00023125"/>
    </source>
</evidence>
<dbReference type="SUPFAM" id="SSF48008">
    <property type="entry name" value="GntR ligand-binding domain-like"/>
    <property type="match status" value="1"/>
</dbReference>
<comment type="caution">
    <text evidence="5">The sequence shown here is derived from an EMBL/GenBank/DDBJ whole genome shotgun (WGS) entry which is preliminary data.</text>
</comment>
<accession>A0A9X2DUY8</accession>
<dbReference type="InterPro" id="IPR011711">
    <property type="entry name" value="GntR_C"/>
</dbReference>
<evidence type="ECO:0000256" key="1">
    <source>
        <dbReference type="ARBA" id="ARBA00023015"/>
    </source>
</evidence>
<dbReference type="RefSeq" id="WP_251943215.1">
    <property type="nucleotide sequence ID" value="NZ_JAMRYM010000003.1"/>
</dbReference>
<dbReference type="PANTHER" id="PTHR43537:SF49">
    <property type="entry name" value="TRANSCRIPTIONAL REGULATORY PROTEIN"/>
    <property type="match status" value="1"/>
</dbReference>
<dbReference type="InterPro" id="IPR008920">
    <property type="entry name" value="TF_FadR/GntR_C"/>
</dbReference>
<name>A0A9X2DUY8_9MICO</name>
<keyword evidence="6" id="KW-1185">Reference proteome</keyword>
<organism evidence="5 6">
    <name type="scientific">Rathayibacter rubneri</name>
    <dbReference type="NCBI Taxonomy" id="2950106"/>
    <lineage>
        <taxon>Bacteria</taxon>
        <taxon>Bacillati</taxon>
        <taxon>Actinomycetota</taxon>
        <taxon>Actinomycetes</taxon>
        <taxon>Micrococcales</taxon>
        <taxon>Microbacteriaceae</taxon>
        <taxon>Rathayibacter</taxon>
    </lineage>
</organism>
<evidence type="ECO:0000259" key="4">
    <source>
        <dbReference type="SMART" id="SM00895"/>
    </source>
</evidence>
<protein>
    <submittedName>
        <fullName evidence="5">FCD domain-containing protein</fullName>
    </submittedName>
</protein>
<feature type="domain" description="GntR C-terminal" evidence="4">
    <location>
        <begin position="13"/>
        <end position="135"/>
    </location>
</feature>
<dbReference type="AlphaFoldDB" id="A0A9X2DUY8"/>
<dbReference type="Gene3D" id="1.20.120.530">
    <property type="entry name" value="GntR ligand-binding domain-like"/>
    <property type="match status" value="1"/>
</dbReference>
<proteinExistence type="predicted"/>
<evidence type="ECO:0000256" key="3">
    <source>
        <dbReference type="ARBA" id="ARBA00023163"/>
    </source>
</evidence>
<sequence length="158" mass="17889">MIVVDYPLDQTTEIYRIRAELEPLAAELAVAHATDEDLERIRDAHEAFRSAVTSTGSHPDTAHLNAVWHQAVYRSARSRLLNEIIERVWSAMPVEAVWLDRRALASLEHHEAITEALEKRDANLARRFMSVHIEIGAMSTVSHMRDVGHRTSFDEGAL</sequence>
<evidence type="ECO:0000313" key="5">
    <source>
        <dbReference type="EMBL" id="MCM6761212.1"/>
    </source>
</evidence>
<dbReference type="SMART" id="SM00895">
    <property type="entry name" value="FCD"/>
    <property type="match status" value="1"/>
</dbReference>
<reference evidence="5" key="1">
    <citation type="submission" date="2022-06" db="EMBL/GenBank/DDBJ databases">
        <title>Whole genome shotgun sequencing (WGS) of Rathayibacter sp. ZW T2_19, isolated from stored onions (Allium cepa).</title>
        <authorList>
            <person name="Stoll D.A."/>
            <person name="Huch M."/>
        </authorList>
    </citation>
    <scope>NUCLEOTIDE SEQUENCE</scope>
    <source>
        <strain evidence="5">ZW T2_19</strain>
    </source>
</reference>
<dbReference type="EMBL" id="JAMRYM010000003">
    <property type="protein sequence ID" value="MCM6761212.1"/>
    <property type="molecule type" value="Genomic_DNA"/>
</dbReference>
<evidence type="ECO:0000313" key="6">
    <source>
        <dbReference type="Proteomes" id="UP001155240"/>
    </source>
</evidence>
<keyword evidence="3" id="KW-0804">Transcription</keyword>
<dbReference type="Pfam" id="PF07729">
    <property type="entry name" value="FCD"/>
    <property type="match status" value="1"/>
</dbReference>
<dbReference type="GO" id="GO:0003677">
    <property type="term" value="F:DNA binding"/>
    <property type="evidence" value="ECO:0007669"/>
    <property type="project" value="UniProtKB-KW"/>
</dbReference>
<gene>
    <name evidence="5" type="ORF">NB037_02160</name>
</gene>